<reference evidence="1" key="1">
    <citation type="journal article" date="2015" name="Nature">
        <title>Complex archaea that bridge the gap between prokaryotes and eukaryotes.</title>
        <authorList>
            <person name="Spang A."/>
            <person name="Saw J.H."/>
            <person name="Jorgensen S.L."/>
            <person name="Zaremba-Niedzwiedzka K."/>
            <person name="Martijn J."/>
            <person name="Lind A.E."/>
            <person name="van Eijk R."/>
            <person name="Schleper C."/>
            <person name="Guy L."/>
            <person name="Ettema T.J."/>
        </authorList>
    </citation>
    <scope>NUCLEOTIDE SEQUENCE</scope>
</reference>
<dbReference type="AlphaFoldDB" id="A0A0F9NT01"/>
<accession>A0A0F9NT01</accession>
<sequence>MSDNTNLEGNPPEDSEVISGLRKQLNAANKAIKTAGEDAVAKVKRVQEASSLMPKGFEGLSDIFETEVDGELTEDSAAEWLKGRGFTASSDDIDAEAAKKAAELEEVTNLGGAVAAAGNLTPEDSVTAQLNALK</sequence>
<evidence type="ECO:0008006" key="2">
    <source>
        <dbReference type="Google" id="ProtNLM"/>
    </source>
</evidence>
<organism evidence="1">
    <name type="scientific">marine sediment metagenome</name>
    <dbReference type="NCBI Taxonomy" id="412755"/>
    <lineage>
        <taxon>unclassified sequences</taxon>
        <taxon>metagenomes</taxon>
        <taxon>ecological metagenomes</taxon>
    </lineage>
</organism>
<dbReference type="EMBL" id="LAZR01003743">
    <property type="protein sequence ID" value="KKN15127.1"/>
    <property type="molecule type" value="Genomic_DNA"/>
</dbReference>
<evidence type="ECO:0000313" key="1">
    <source>
        <dbReference type="EMBL" id="KKN15127.1"/>
    </source>
</evidence>
<proteinExistence type="predicted"/>
<protein>
    <recommendedName>
        <fullName evidence="2">Scaffolding protein</fullName>
    </recommendedName>
</protein>
<gene>
    <name evidence="1" type="ORF">LCGC14_0989200</name>
</gene>
<comment type="caution">
    <text evidence="1">The sequence shown here is derived from an EMBL/GenBank/DDBJ whole genome shotgun (WGS) entry which is preliminary data.</text>
</comment>
<feature type="non-terminal residue" evidence="1">
    <location>
        <position position="134"/>
    </location>
</feature>
<name>A0A0F9NT01_9ZZZZ</name>